<evidence type="ECO:0000259" key="5">
    <source>
        <dbReference type="PROSITE" id="PS50893"/>
    </source>
</evidence>
<organism evidence="6 7">
    <name type="scientific">Victivallis vadensis</name>
    <dbReference type="NCBI Taxonomy" id="172901"/>
    <lineage>
        <taxon>Bacteria</taxon>
        <taxon>Pseudomonadati</taxon>
        <taxon>Lentisphaerota</taxon>
        <taxon>Lentisphaeria</taxon>
        <taxon>Victivallales</taxon>
        <taxon>Victivallaceae</taxon>
        <taxon>Victivallis</taxon>
    </lineage>
</organism>
<evidence type="ECO:0000313" key="7">
    <source>
        <dbReference type="Proteomes" id="UP000245959"/>
    </source>
</evidence>
<evidence type="ECO:0000256" key="2">
    <source>
        <dbReference type="ARBA" id="ARBA00022448"/>
    </source>
</evidence>
<dbReference type="InterPro" id="IPR003593">
    <property type="entry name" value="AAA+_ATPase"/>
</dbReference>
<dbReference type="SUPFAM" id="SSF52540">
    <property type="entry name" value="P-loop containing nucleoside triphosphate hydrolases"/>
    <property type="match status" value="1"/>
</dbReference>
<keyword evidence="4 6" id="KW-0067">ATP-binding</keyword>
<evidence type="ECO:0000313" key="6">
    <source>
        <dbReference type="EMBL" id="PVY45820.1"/>
    </source>
</evidence>
<evidence type="ECO:0000256" key="1">
    <source>
        <dbReference type="ARBA" id="ARBA00005417"/>
    </source>
</evidence>
<keyword evidence="7" id="KW-1185">Reference proteome</keyword>
<evidence type="ECO:0000256" key="3">
    <source>
        <dbReference type="ARBA" id="ARBA00022741"/>
    </source>
</evidence>
<dbReference type="AlphaFoldDB" id="A0A2U1BAW6"/>
<dbReference type="GO" id="GO:0016887">
    <property type="term" value="F:ATP hydrolysis activity"/>
    <property type="evidence" value="ECO:0007669"/>
    <property type="project" value="InterPro"/>
</dbReference>
<dbReference type="RefSeq" id="WP_116882217.1">
    <property type="nucleotide sequence ID" value="NZ_CABMMC010000079.1"/>
</dbReference>
<sequence length="261" mass="28576">MHTSDAIIEIRELTFGYDAGNPVLDSINLTVKRGQSGCIVGPNGGGKSTLLRLLLGLLTPDRGTIRIFGESPAAARLRIGYMPQYHQLDGAFPITALEVVLQGRIRRGFWGWYTAADRAAAMASLEEMGIASLAPRSFAALSGGQRQRVLIARALACEPQLLLLDEPTANIDPGAEEQFYATLNILRRRMTVLTVSHDLGFVNREIDLVICVNRQLTVHQAGAFNAETANAVYHHEVNLIQHDHSCFCSCKHPEECGEGRK</sequence>
<reference evidence="6 7" key="1">
    <citation type="submission" date="2018-04" db="EMBL/GenBank/DDBJ databases">
        <title>Genomic Encyclopedia of Type Strains, Phase IV (KMG-IV): sequencing the most valuable type-strain genomes for metagenomic binning, comparative biology and taxonomic classification.</title>
        <authorList>
            <person name="Goeker M."/>
        </authorList>
    </citation>
    <scope>NUCLEOTIDE SEQUENCE [LARGE SCALE GENOMIC DNA]</scope>
    <source>
        <strain evidence="6 7">DSM 14823</strain>
    </source>
</reference>
<dbReference type="GO" id="GO:0005524">
    <property type="term" value="F:ATP binding"/>
    <property type="evidence" value="ECO:0007669"/>
    <property type="project" value="UniProtKB-KW"/>
</dbReference>
<dbReference type="EMBL" id="QEKH01000001">
    <property type="protein sequence ID" value="PVY45820.1"/>
    <property type="molecule type" value="Genomic_DNA"/>
</dbReference>
<dbReference type="PANTHER" id="PTHR42734:SF17">
    <property type="entry name" value="METAL TRANSPORT SYSTEM ATP-BINDING PROTEIN TM_0124-RELATED"/>
    <property type="match status" value="1"/>
</dbReference>
<dbReference type="InterPro" id="IPR003439">
    <property type="entry name" value="ABC_transporter-like_ATP-bd"/>
</dbReference>
<gene>
    <name evidence="6" type="ORF">C8D82_1019</name>
</gene>
<dbReference type="Proteomes" id="UP000245959">
    <property type="component" value="Unassembled WGS sequence"/>
</dbReference>
<dbReference type="OrthoDB" id="9806726at2"/>
<dbReference type="PROSITE" id="PS00211">
    <property type="entry name" value="ABC_TRANSPORTER_1"/>
    <property type="match status" value="1"/>
</dbReference>
<feature type="domain" description="ABC transporter" evidence="5">
    <location>
        <begin position="8"/>
        <end position="239"/>
    </location>
</feature>
<dbReference type="SMART" id="SM00382">
    <property type="entry name" value="AAA"/>
    <property type="match status" value="1"/>
</dbReference>
<dbReference type="Pfam" id="PF00005">
    <property type="entry name" value="ABC_tran"/>
    <property type="match status" value="1"/>
</dbReference>
<dbReference type="CDD" id="cd03235">
    <property type="entry name" value="ABC_Metallic_Cations"/>
    <property type="match status" value="1"/>
</dbReference>
<dbReference type="InterPro" id="IPR027417">
    <property type="entry name" value="P-loop_NTPase"/>
</dbReference>
<comment type="similarity">
    <text evidence="1">Belongs to the ABC transporter superfamily.</text>
</comment>
<comment type="caution">
    <text evidence="6">The sequence shown here is derived from an EMBL/GenBank/DDBJ whole genome shotgun (WGS) entry which is preliminary data.</text>
</comment>
<dbReference type="InterPro" id="IPR017871">
    <property type="entry name" value="ABC_transporter-like_CS"/>
</dbReference>
<dbReference type="GeneID" id="78293547"/>
<accession>A0A2U1BAW6</accession>
<dbReference type="Gene3D" id="3.40.50.300">
    <property type="entry name" value="P-loop containing nucleotide triphosphate hydrolases"/>
    <property type="match status" value="1"/>
</dbReference>
<dbReference type="PANTHER" id="PTHR42734">
    <property type="entry name" value="METAL TRANSPORT SYSTEM ATP-BINDING PROTEIN TM_0124-RELATED"/>
    <property type="match status" value="1"/>
</dbReference>
<protein>
    <submittedName>
        <fullName evidence="6">Zinc transport system ATP-binding protein</fullName>
    </submittedName>
</protein>
<keyword evidence="2" id="KW-0813">Transport</keyword>
<keyword evidence="3" id="KW-0547">Nucleotide-binding</keyword>
<dbReference type="PROSITE" id="PS50893">
    <property type="entry name" value="ABC_TRANSPORTER_2"/>
    <property type="match status" value="1"/>
</dbReference>
<evidence type="ECO:0000256" key="4">
    <source>
        <dbReference type="ARBA" id="ARBA00022840"/>
    </source>
</evidence>
<proteinExistence type="inferred from homology"/>
<name>A0A2U1BAW6_9BACT</name>
<dbReference type="InterPro" id="IPR050153">
    <property type="entry name" value="Metal_Ion_Import_ABC"/>
</dbReference>